<dbReference type="SMART" id="SM00244">
    <property type="entry name" value="PHB"/>
    <property type="match status" value="1"/>
</dbReference>
<dbReference type="AlphaFoldDB" id="A0A4S4MRA8"/>
<evidence type="ECO:0000256" key="3">
    <source>
        <dbReference type="ARBA" id="ARBA00022792"/>
    </source>
</evidence>
<evidence type="ECO:0000256" key="2">
    <source>
        <dbReference type="ARBA" id="ARBA00009658"/>
    </source>
</evidence>
<keyword evidence="4" id="KW-0496">Mitochondrion</keyword>
<dbReference type="PRINTS" id="PR00679">
    <property type="entry name" value="PROHIBITIN"/>
</dbReference>
<dbReference type="InterPro" id="IPR001107">
    <property type="entry name" value="Band_7"/>
</dbReference>
<keyword evidence="3 6" id="KW-0999">Mitochondrion inner membrane</keyword>
<gene>
    <name evidence="8" type="ORF">EUX98_g5477</name>
</gene>
<protein>
    <recommendedName>
        <fullName evidence="6">Prohibitin</fullName>
    </recommendedName>
</protein>
<comment type="caution">
    <text evidence="8">The sequence shown here is derived from an EMBL/GenBank/DDBJ whole genome shotgun (WGS) entry which is preliminary data.</text>
</comment>
<evidence type="ECO:0000256" key="5">
    <source>
        <dbReference type="ARBA" id="ARBA00023136"/>
    </source>
</evidence>
<evidence type="ECO:0000313" key="8">
    <source>
        <dbReference type="EMBL" id="THH28696.1"/>
    </source>
</evidence>
<dbReference type="SUPFAM" id="SSF117892">
    <property type="entry name" value="Band 7/SPFH domain"/>
    <property type="match status" value="1"/>
</dbReference>
<name>A0A4S4MRA8_9APHY</name>
<dbReference type="EMBL" id="SGPM01000162">
    <property type="protein sequence ID" value="THH28696.1"/>
    <property type="molecule type" value="Genomic_DNA"/>
</dbReference>
<keyword evidence="6" id="KW-0812">Transmembrane</keyword>
<dbReference type="InterPro" id="IPR000163">
    <property type="entry name" value="Prohibitin"/>
</dbReference>
<evidence type="ECO:0000313" key="9">
    <source>
        <dbReference type="Proteomes" id="UP000308730"/>
    </source>
</evidence>
<feature type="domain" description="Band 7" evidence="7">
    <location>
        <begin position="52"/>
        <end position="216"/>
    </location>
</feature>
<evidence type="ECO:0000256" key="6">
    <source>
        <dbReference type="RuleBase" id="RU366048"/>
    </source>
</evidence>
<dbReference type="PANTHER" id="PTHR23222">
    <property type="entry name" value="PROHIBITIN"/>
    <property type="match status" value="1"/>
</dbReference>
<keyword evidence="9" id="KW-1185">Reference proteome</keyword>
<dbReference type="FunFam" id="3.30.479.30:FF:000001">
    <property type="entry name" value="Prohibitin 2"/>
    <property type="match status" value="1"/>
</dbReference>
<dbReference type="GO" id="GO:0000423">
    <property type="term" value="P:mitophagy"/>
    <property type="evidence" value="ECO:0007669"/>
    <property type="project" value="UniProtKB-ARBA"/>
</dbReference>
<evidence type="ECO:0000259" key="7">
    <source>
        <dbReference type="SMART" id="SM00244"/>
    </source>
</evidence>
<dbReference type="GO" id="GO:0005743">
    <property type="term" value="C:mitochondrial inner membrane"/>
    <property type="evidence" value="ECO:0007669"/>
    <property type="project" value="UniProtKB-SubCell"/>
</dbReference>
<dbReference type="InterPro" id="IPR036013">
    <property type="entry name" value="Band_7/SPFH_dom_sf"/>
</dbReference>
<organism evidence="8 9">
    <name type="scientific">Antrodiella citrinella</name>
    <dbReference type="NCBI Taxonomy" id="2447956"/>
    <lineage>
        <taxon>Eukaryota</taxon>
        <taxon>Fungi</taxon>
        <taxon>Dikarya</taxon>
        <taxon>Basidiomycota</taxon>
        <taxon>Agaricomycotina</taxon>
        <taxon>Agaricomycetes</taxon>
        <taxon>Polyporales</taxon>
        <taxon>Steccherinaceae</taxon>
        <taxon>Antrodiella</taxon>
    </lineage>
</organism>
<proteinExistence type="inferred from homology"/>
<dbReference type="OrthoDB" id="275637at2759"/>
<keyword evidence="6" id="KW-1133">Transmembrane helix</keyword>
<dbReference type="Proteomes" id="UP000308730">
    <property type="component" value="Unassembled WGS sequence"/>
</dbReference>
<dbReference type="PANTHER" id="PTHR23222:SF1">
    <property type="entry name" value="PROHIBITIN-2"/>
    <property type="match status" value="1"/>
</dbReference>
<accession>A0A4S4MRA8</accession>
<reference evidence="8 9" key="1">
    <citation type="submission" date="2019-02" db="EMBL/GenBank/DDBJ databases">
        <title>Genome sequencing of the rare red list fungi Antrodiella citrinella (Flaviporus citrinellus).</title>
        <authorList>
            <person name="Buettner E."/>
            <person name="Kellner H."/>
        </authorList>
    </citation>
    <scope>NUCLEOTIDE SEQUENCE [LARGE SCALE GENOMIC DNA]</scope>
    <source>
        <strain evidence="8 9">DSM 108506</strain>
    </source>
</reference>
<comment type="similarity">
    <text evidence="2 6">Belongs to the prohibitin family.</text>
</comment>
<evidence type="ECO:0000256" key="4">
    <source>
        <dbReference type="ARBA" id="ARBA00023128"/>
    </source>
</evidence>
<dbReference type="CDD" id="cd03401">
    <property type="entry name" value="SPFH_prohibitin"/>
    <property type="match status" value="1"/>
</dbReference>
<sequence>MSGQDAFRRFAQQLQKASQQGGGRIPNGGKGLFAGGGAIVALIGGGLLLNASLFNVDGGHRAIKYTRLHGVTQEVFTEGTHLRIPWFETPILFDIRAKPRSIASLTGTKGVSNLQMVNITCRVLSKPSPAKLPEIYRELGADYDERVLPSIVNEVLKSVVAQFNASQLITQREMVSRLVRENLTRRALRFNLVLDDVSITHVAFSPEFTHAVEAKQVAQQTALRAAFLVDQAIQEKQSIIVRAQGEARSAELIGEAMRSNKGFLQLRRLEAARDIANILAASGNRVMLDSQSLLLNVTSDDVKELLSGKK</sequence>
<keyword evidence="5 6" id="KW-0472">Membrane</keyword>
<dbReference type="Gene3D" id="3.30.479.30">
    <property type="entry name" value="Band 7 domain"/>
    <property type="match status" value="1"/>
</dbReference>
<dbReference type="GO" id="GO:0007005">
    <property type="term" value="P:mitochondrion organization"/>
    <property type="evidence" value="ECO:0007669"/>
    <property type="project" value="TreeGrafter"/>
</dbReference>
<evidence type="ECO:0000256" key="1">
    <source>
        <dbReference type="ARBA" id="ARBA00004273"/>
    </source>
</evidence>
<feature type="transmembrane region" description="Helical" evidence="6">
    <location>
        <begin position="32"/>
        <end position="54"/>
    </location>
</feature>
<dbReference type="Pfam" id="PF01145">
    <property type="entry name" value="Band_7"/>
    <property type="match status" value="1"/>
</dbReference>
<comment type="subcellular location">
    <subcellularLocation>
        <location evidence="1 6">Mitochondrion inner membrane</location>
    </subcellularLocation>
</comment>